<dbReference type="SMART" id="SM00219">
    <property type="entry name" value="TyrKc"/>
    <property type="match status" value="1"/>
</dbReference>
<dbReference type="GO" id="GO:0004674">
    <property type="term" value="F:protein serine/threonine kinase activity"/>
    <property type="evidence" value="ECO:0007669"/>
    <property type="project" value="UniProtKB-KW"/>
</dbReference>
<keyword evidence="8" id="KW-0067">ATP-binding</keyword>
<keyword evidence="3" id="KW-0418">Kinase</keyword>
<evidence type="ECO:0000256" key="13">
    <source>
        <dbReference type="SAM" id="Phobius"/>
    </source>
</evidence>
<dbReference type="InterPro" id="IPR011009">
    <property type="entry name" value="Kinase-like_dom_sf"/>
</dbReference>
<evidence type="ECO:0000256" key="9">
    <source>
        <dbReference type="ARBA" id="ARBA00023170"/>
    </source>
</evidence>
<evidence type="ECO:0000256" key="3">
    <source>
        <dbReference type="ARBA" id="ARBA00022527"/>
    </source>
</evidence>
<keyword evidence="13" id="KW-1133">Transmembrane helix</keyword>
<keyword evidence="13" id="KW-0812">Transmembrane</keyword>
<dbReference type="GO" id="GO:0005524">
    <property type="term" value="F:ATP binding"/>
    <property type="evidence" value="ECO:0007669"/>
    <property type="project" value="UniProtKB-KW"/>
</dbReference>
<organism evidence="15 16">
    <name type="scientific">Mucuna pruriens</name>
    <name type="common">Velvet bean</name>
    <name type="synonym">Dolichos pruriens</name>
    <dbReference type="NCBI Taxonomy" id="157652"/>
    <lineage>
        <taxon>Eukaryota</taxon>
        <taxon>Viridiplantae</taxon>
        <taxon>Streptophyta</taxon>
        <taxon>Embryophyta</taxon>
        <taxon>Tracheophyta</taxon>
        <taxon>Spermatophyta</taxon>
        <taxon>Magnoliopsida</taxon>
        <taxon>eudicotyledons</taxon>
        <taxon>Gunneridae</taxon>
        <taxon>Pentapetalae</taxon>
        <taxon>rosids</taxon>
        <taxon>fabids</taxon>
        <taxon>Fabales</taxon>
        <taxon>Fabaceae</taxon>
        <taxon>Papilionoideae</taxon>
        <taxon>50 kb inversion clade</taxon>
        <taxon>NPAAA clade</taxon>
        <taxon>indigoferoid/millettioid clade</taxon>
        <taxon>Phaseoleae</taxon>
        <taxon>Mucuna</taxon>
    </lineage>
</organism>
<evidence type="ECO:0000256" key="4">
    <source>
        <dbReference type="ARBA" id="ARBA00022553"/>
    </source>
</evidence>
<dbReference type="InterPro" id="IPR051824">
    <property type="entry name" value="LRR_Rcpt-Like_S/T_Kinase"/>
</dbReference>
<dbReference type="GO" id="GO:0016020">
    <property type="term" value="C:membrane"/>
    <property type="evidence" value="ECO:0007669"/>
    <property type="project" value="UniProtKB-SubCell"/>
</dbReference>
<dbReference type="InterPro" id="IPR020635">
    <property type="entry name" value="Tyr_kinase_cat_dom"/>
</dbReference>
<dbReference type="GO" id="GO:0004713">
    <property type="term" value="F:protein tyrosine kinase activity"/>
    <property type="evidence" value="ECO:0007669"/>
    <property type="project" value="InterPro"/>
</dbReference>
<dbReference type="Pfam" id="PF11721">
    <property type="entry name" value="Malectin"/>
    <property type="match status" value="1"/>
</dbReference>
<keyword evidence="6" id="KW-0732">Signal</keyword>
<dbReference type="EC" id="2.7.11.1" evidence="2"/>
<dbReference type="Gene3D" id="2.60.120.430">
    <property type="entry name" value="Galactose-binding lectin"/>
    <property type="match status" value="1"/>
</dbReference>
<protein>
    <recommendedName>
        <fullName evidence="2">non-specific serine/threonine protein kinase</fullName>
        <ecNumber evidence="2">2.7.11.1</ecNumber>
    </recommendedName>
</protein>
<feature type="transmembrane region" description="Helical" evidence="13">
    <location>
        <begin position="179"/>
        <end position="201"/>
    </location>
</feature>
<dbReference type="Pfam" id="PF17921">
    <property type="entry name" value="Integrase_H2C2"/>
    <property type="match status" value="1"/>
</dbReference>
<evidence type="ECO:0000256" key="5">
    <source>
        <dbReference type="ARBA" id="ARBA00022679"/>
    </source>
</evidence>
<sequence>MRGQSVTIGDKTYGLDKCQQSFLEMETIEDLDNNMQLPYITQNKTTLYMPDTELYKNAPISPISLTYYGFCLKNGNYKVKLHFVKIIFTDDNTYSSLGRRIFDIYIQLAQKDFNITSEGVGKEIIKPFDAYVSSNDLEIRFYWLEKGQLISHIKHFVSFDTNSSLCNKHNPQAAYLKELVVVAIVTKIIIGILCIVSILWWKGVLLNGTIIAVKQLSSKSKQGNCQFVNEIDIISVLQHPYLVKLYGCCVDGDQLLLVYEYMENNSLAYTLFSPEECLIKLDWPTRYKICVGIVREQFPYVIKHKQDKMNVVVDALLRRYALIAMLETKLLGLDYIKELYEKDLDFCEPFAMCVHGQKLYVSMSSIWQLLMMKAREGGLMGHFGELKTFDIFSEHFYWPHMMKKVHNICVKYLTCKLTKSRVSPHGLYTLIPIPTSP</sequence>
<dbReference type="SUPFAM" id="SSF56112">
    <property type="entry name" value="Protein kinase-like (PK-like)"/>
    <property type="match status" value="1"/>
</dbReference>
<keyword evidence="9" id="KW-0675">Receptor</keyword>
<comment type="catalytic activity">
    <reaction evidence="11">
        <text>L-threonyl-[protein] + ATP = O-phospho-L-threonyl-[protein] + ADP + H(+)</text>
        <dbReference type="Rhea" id="RHEA:46608"/>
        <dbReference type="Rhea" id="RHEA-COMP:11060"/>
        <dbReference type="Rhea" id="RHEA-COMP:11605"/>
        <dbReference type="ChEBI" id="CHEBI:15378"/>
        <dbReference type="ChEBI" id="CHEBI:30013"/>
        <dbReference type="ChEBI" id="CHEBI:30616"/>
        <dbReference type="ChEBI" id="CHEBI:61977"/>
        <dbReference type="ChEBI" id="CHEBI:456216"/>
        <dbReference type="EC" id="2.7.11.1"/>
    </reaction>
</comment>
<dbReference type="Gene3D" id="1.10.340.70">
    <property type="match status" value="1"/>
</dbReference>
<evidence type="ECO:0000256" key="2">
    <source>
        <dbReference type="ARBA" id="ARBA00012513"/>
    </source>
</evidence>
<keyword evidence="13" id="KW-0472">Membrane</keyword>
<dbReference type="AlphaFoldDB" id="A0A371FL42"/>
<keyword evidence="4" id="KW-0597">Phosphoprotein</keyword>
<feature type="domain" description="Protein kinase" evidence="14">
    <location>
        <begin position="182"/>
        <end position="437"/>
    </location>
</feature>
<evidence type="ECO:0000256" key="8">
    <source>
        <dbReference type="ARBA" id="ARBA00022840"/>
    </source>
</evidence>
<keyword evidence="10" id="KW-0325">Glycoprotein</keyword>
<evidence type="ECO:0000256" key="11">
    <source>
        <dbReference type="ARBA" id="ARBA00047899"/>
    </source>
</evidence>
<evidence type="ECO:0000256" key="12">
    <source>
        <dbReference type="ARBA" id="ARBA00048679"/>
    </source>
</evidence>
<comment type="subcellular location">
    <subcellularLocation>
        <location evidence="1">Membrane</location>
        <topology evidence="1">Single-pass type I membrane protein</topology>
    </subcellularLocation>
</comment>
<dbReference type="PANTHER" id="PTHR48006">
    <property type="entry name" value="LEUCINE-RICH REPEAT-CONTAINING PROTEIN DDB_G0281931-RELATED"/>
    <property type="match status" value="1"/>
</dbReference>
<keyword evidence="5" id="KW-0808">Transferase</keyword>
<dbReference type="InterPro" id="IPR000719">
    <property type="entry name" value="Prot_kinase_dom"/>
</dbReference>
<evidence type="ECO:0000313" key="16">
    <source>
        <dbReference type="Proteomes" id="UP000257109"/>
    </source>
</evidence>
<reference evidence="15" key="1">
    <citation type="submission" date="2018-05" db="EMBL/GenBank/DDBJ databases">
        <title>Draft genome of Mucuna pruriens seed.</title>
        <authorList>
            <person name="Nnadi N.E."/>
            <person name="Vos R."/>
            <person name="Hasami M.H."/>
            <person name="Devisetty U.K."/>
            <person name="Aguiy J.C."/>
        </authorList>
    </citation>
    <scope>NUCLEOTIDE SEQUENCE [LARGE SCALE GENOMIC DNA]</scope>
    <source>
        <strain evidence="15">JCA_2017</strain>
    </source>
</reference>
<keyword evidence="3" id="KW-0723">Serine/threonine-protein kinase</keyword>
<keyword evidence="16" id="KW-1185">Reference proteome</keyword>
<keyword evidence="7" id="KW-0547">Nucleotide-binding</keyword>
<dbReference type="InterPro" id="IPR001245">
    <property type="entry name" value="Ser-Thr/Tyr_kinase_cat_dom"/>
</dbReference>
<accession>A0A371FL42</accession>
<name>A0A371FL42_MUCPR</name>
<dbReference type="Gene3D" id="3.30.200.20">
    <property type="entry name" value="Phosphorylase Kinase, domain 1"/>
    <property type="match status" value="1"/>
</dbReference>
<dbReference type="Proteomes" id="UP000257109">
    <property type="component" value="Unassembled WGS sequence"/>
</dbReference>
<dbReference type="PROSITE" id="PS50011">
    <property type="entry name" value="PROTEIN_KINASE_DOM"/>
    <property type="match status" value="1"/>
</dbReference>
<comment type="caution">
    <text evidence="15">The sequence shown here is derived from an EMBL/GenBank/DDBJ whole genome shotgun (WGS) entry which is preliminary data.</text>
</comment>
<proteinExistence type="predicted"/>
<evidence type="ECO:0000313" key="15">
    <source>
        <dbReference type="EMBL" id="RDX78853.1"/>
    </source>
</evidence>
<evidence type="ECO:0000256" key="10">
    <source>
        <dbReference type="ARBA" id="ARBA00023180"/>
    </source>
</evidence>
<evidence type="ECO:0000256" key="7">
    <source>
        <dbReference type="ARBA" id="ARBA00022741"/>
    </source>
</evidence>
<dbReference type="EMBL" id="QJKJ01008724">
    <property type="protein sequence ID" value="RDX78853.1"/>
    <property type="molecule type" value="Genomic_DNA"/>
</dbReference>
<evidence type="ECO:0000256" key="1">
    <source>
        <dbReference type="ARBA" id="ARBA00004479"/>
    </source>
</evidence>
<dbReference type="OrthoDB" id="1933708at2759"/>
<dbReference type="InterPro" id="IPR041588">
    <property type="entry name" value="Integrase_H2C2"/>
</dbReference>
<comment type="catalytic activity">
    <reaction evidence="12">
        <text>L-seryl-[protein] + ATP = O-phospho-L-seryl-[protein] + ADP + H(+)</text>
        <dbReference type="Rhea" id="RHEA:17989"/>
        <dbReference type="Rhea" id="RHEA-COMP:9863"/>
        <dbReference type="Rhea" id="RHEA-COMP:11604"/>
        <dbReference type="ChEBI" id="CHEBI:15378"/>
        <dbReference type="ChEBI" id="CHEBI:29999"/>
        <dbReference type="ChEBI" id="CHEBI:30616"/>
        <dbReference type="ChEBI" id="CHEBI:83421"/>
        <dbReference type="ChEBI" id="CHEBI:456216"/>
        <dbReference type="EC" id="2.7.11.1"/>
    </reaction>
</comment>
<dbReference type="Pfam" id="PF07714">
    <property type="entry name" value="PK_Tyr_Ser-Thr"/>
    <property type="match status" value="1"/>
</dbReference>
<evidence type="ECO:0000256" key="6">
    <source>
        <dbReference type="ARBA" id="ARBA00022729"/>
    </source>
</evidence>
<feature type="non-terminal residue" evidence="15">
    <location>
        <position position="437"/>
    </location>
</feature>
<gene>
    <name evidence="15" type="ORF">CR513_40794</name>
</gene>
<evidence type="ECO:0000259" key="14">
    <source>
        <dbReference type="PROSITE" id="PS50011"/>
    </source>
</evidence>
<dbReference type="PANTHER" id="PTHR48006:SF81">
    <property type="entry name" value="PROTEIN KINASE DOMAIN-CONTAINING PROTEIN"/>
    <property type="match status" value="1"/>
</dbReference>
<dbReference type="InterPro" id="IPR021720">
    <property type="entry name" value="Malectin_dom"/>
</dbReference>